<organism evidence="2 3">
    <name type="scientific">Cytospora schulzeri</name>
    <dbReference type="NCBI Taxonomy" id="448051"/>
    <lineage>
        <taxon>Eukaryota</taxon>
        <taxon>Fungi</taxon>
        <taxon>Dikarya</taxon>
        <taxon>Ascomycota</taxon>
        <taxon>Pezizomycotina</taxon>
        <taxon>Sordariomycetes</taxon>
        <taxon>Sordariomycetidae</taxon>
        <taxon>Diaporthales</taxon>
        <taxon>Cytosporaceae</taxon>
        <taxon>Cytospora</taxon>
    </lineage>
</organism>
<name>A0A423WGK6_9PEZI</name>
<feature type="region of interest" description="Disordered" evidence="1">
    <location>
        <begin position="97"/>
        <end position="132"/>
    </location>
</feature>
<protein>
    <submittedName>
        <fullName evidence="2">Uncharacterized protein</fullName>
    </submittedName>
</protein>
<keyword evidence="3" id="KW-1185">Reference proteome</keyword>
<gene>
    <name evidence="2" type="ORF">VMCG_06086</name>
</gene>
<dbReference type="OrthoDB" id="5242522at2759"/>
<dbReference type="EMBL" id="LKEA01000017">
    <property type="protein sequence ID" value="ROW02481.1"/>
    <property type="molecule type" value="Genomic_DNA"/>
</dbReference>
<sequence length="288" mass="31178">MTSPLHISRGLEACIAELPSEEIILSPTRMRPLLDCTRTLPLASLLWLGFATYVAQAWAWGPSTHHHHNNEWNNGHGPKHAELMYRAVHPRNSTASYFNSDNGTYRSRPDSNTTGTIPLSTSRPSPVTSNSSLDKTCGETGSLFNIQISQADGDNDLFNGWWLKLSGDMVLFTSQKEKATGFGVSQGTRHLCIPRTGSLPLIAIVETRLATSPLYFLDANFSRGYEPEYEPIVCDGQGGNGSQLSCAQETRTSWTGCGLQLELGAEASSNGTEGGSGCSSIALYAFQS</sequence>
<accession>A0A423WGK6</accession>
<reference evidence="2 3" key="1">
    <citation type="submission" date="2015-09" db="EMBL/GenBank/DDBJ databases">
        <title>Host preference determinants of Valsa canker pathogens revealed by comparative genomics.</title>
        <authorList>
            <person name="Yin Z."/>
            <person name="Huang L."/>
        </authorList>
    </citation>
    <scope>NUCLEOTIDE SEQUENCE [LARGE SCALE GENOMIC DNA]</scope>
    <source>
        <strain evidence="2 3">03-1</strain>
    </source>
</reference>
<evidence type="ECO:0000313" key="3">
    <source>
        <dbReference type="Proteomes" id="UP000283895"/>
    </source>
</evidence>
<comment type="caution">
    <text evidence="2">The sequence shown here is derived from an EMBL/GenBank/DDBJ whole genome shotgun (WGS) entry which is preliminary data.</text>
</comment>
<proteinExistence type="predicted"/>
<evidence type="ECO:0000256" key="1">
    <source>
        <dbReference type="SAM" id="MobiDB-lite"/>
    </source>
</evidence>
<dbReference type="Proteomes" id="UP000283895">
    <property type="component" value="Unassembled WGS sequence"/>
</dbReference>
<evidence type="ECO:0000313" key="2">
    <source>
        <dbReference type="EMBL" id="ROW02481.1"/>
    </source>
</evidence>
<dbReference type="AlphaFoldDB" id="A0A423WGK6"/>